<dbReference type="EMBL" id="VLTL01000254">
    <property type="protein sequence ID" value="KAA0148950.1"/>
    <property type="molecule type" value="Genomic_DNA"/>
</dbReference>
<gene>
    <name evidence="4" type="ORF">FNF28_07404</name>
</gene>
<dbReference type="Proteomes" id="UP000324907">
    <property type="component" value="Unassembled WGS sequence"/>
</dbReference>
<accession>A0A5A8CA62</accession>
<evidence type="ECO:0000256" key="1">
    <source>
        <dbReference type="ARBA" id="ARBA00022729"/>
    </source>
</evidence>
<evidence type="ECO:0000259" key="3">
    <source>
        <dbReference type="Pfam" id="PF13205"/>
    </source>
</evidence>
<proteinExistence type="predicted"/>
<organism evidence="4 5">
    <name type="scientific">Cafeteria roenbergensis</name>
    <name type="common">Marine flagellate</name>
    <dbReference type="NCBI Taxonomy" id="33653"/>
    <lineage>
        <taxon>Eukaryota</taxon>
        <taxon>Sar</taxon>
        <taxon>Stramenopiles</taxon>
        <taxon>Bigyra</taxon>
        <taxon>Opalozoa</taxon>
        <taxon>Bicosoecida</taxon>
        <taxon>Cafeteriaceae</taxon>
        <taxon>Cafeteria</taxon>
    </lineage>
</organism>
<feature type="chain" id="PRO_5022970344" description="SbsA Ig-like domain-containing protein" evidence="2">
    <location>
        <begin position="20"/>
        <end position="308"/>
    </location>
</feature>
<evidence type="ECO:0000256" key="2">
    <source>
        <dbReference type="SAM" id="SignalP"/>
    </source>
</evidence>
<feature type="signal peptide" evidence="2">
    <location>
        <begin position="1"/>
        <end position="19"/>
    </location>
</feature>
<sequence>MRAISCAVFAAIALTSALGAPTASSFAPSNGATNVHPLSSVAVTFGADVEAQAAKLVELRRAGTGQVLSTVAALSSFVKVTGPTVSISFPLVHVPAGSVYVTIEAGAFVSKADQTPFAGIAGSTWSFEFQGAYTLIGYTDSAMGGDLTSARGTFNASMRSGSATVGDARNLVRASSALAFSLSATSANSASSAMGGGVSDYSHAFRMSIPKPGAQQLTLAATCSANAVENDSDRFGNDLMSVAFPSDHSDPAGACAAACCGHAQCASWSMSTREDSPFGACNVGDKCCYLKSTAGSQRLQGRRPSPAP</sequence>
<feature type="domain" description="SbsA Ig-like" evidence="3">
    <location>
        <begin position="20"/>
        <end position="127"/>
    </location>
</feature>
<keyword evidence="1 2" id="KW-0732">Signal</keyword>
<dbReference type="Pfam" id="PF13205">
    <property type="entry name" value="Big_5"/>
    <property type="match status" value="1"/>
</dbReference>
<evidence type="ECO:0000313" key="4">
    <source>
        <dbReference type="EMBL" id="KAA0148950.1"/>
    </source>
</evidence>
<dbReference type="AlphaFoldDB" id="A0A5A8CA62"/>
<dbReference type="InterPro" id="IPR032812">
    <property type="entry name" value="SbsA_Ig"/>
</dbReference>
<reference evidence="4 5" key="1">
    <citation type="submission" date="2019-07" db="EMBL/GenBank/DDBJ databases">
        <title>Genomes of Cafeteria roenbergensis.</title>
        <authorList>
            <person name="Fischer M.G."/>
            <person name="Hackl T."/>
            <person name="Roman M."/>
        </authorList>
    </citation>
    <scope>NUCLEOTIDE SEQUENCE [LARGE SCALE GENOMIC DNA]</scope>
    <source>
        <strain evidence="4 5">RCC970-E3</strain>
    </source>
</reference>
<evidence type="ECO:0000313" key="5">
    <source>
        <dbReference type="Proteomes" id="UP000324907"/>
    </source>
</evidence>
<protein>
    <recommendedName>
        <fullName evidence="3">SbsA Ig-like domain-containing protein</fullName>
    </recommendedName>
</protein>
<name>A0A5A8CA62_CAFRO</name>
<comment type="caution">
    <text evidence="4">The sequence shown here is derived from an EMBL/GenBank/DDBJ whole genome shotgun (WGS) entry which is preliminary data.</text>
</comment>